<evidence type="ECO:0000256" key="2">
    <source>
        <dbReference type="SAM" id="MobiDB-lite"/>
    </source>
</evidence>
<dbReference type="Gene3D" id="1.20.1250.20">
    <property type="entry name" value="MFS general substrate transporter like domains"/>
    <property type="match status" value="1"/>
</dbReference>
<feature type="region of interest" description="Disordered" evidence="2">
    <location>
        <begin position="266"/>
        <end position="295"/>
    </location>
</feature>
<comment type="caution">
    <text evidence="5">The sequence shown here is derived from an EMBL/GenBank/DDBJ whole genome shotgun (WGS) entry which is preliminary data.</text>
</comment>
<keyword evidence="3" id="KW-0812">Transmembrane</keyword>
<dbReference type="InterPro" id="IPR011701">
    <property type="entry name" value="MFS"/>
</dbReference>
<dbReference type="GO" id="GO:0008028">
    <property type="term" value="F:monocarboxylic acid transmembrane transporter activity"/>
    <property type="evidence" value="ECO:0007669"/>
    <property type="project" value="TreeGrafter"/>
</dbReference>
<gene>
    <name evidence="5" type="ORF">V5799_023941</name>
</gene>
<dbReference type="GO" id="GO:0016020">
    <property type="term" value="C:membrane"/>
    <property type="evidence" value="ECO:0007669"/>
    <property type="project" value="UniProtKB-SubCell"/>
</dbReference>
<evidence type="ECO:0000259" key="4">
    <source>
        <dbReference type="PROSITE" id="PS50850"/>
    </source>
</evidence>
<dbReference type="PANTHER" id="PTHR11360:SF303">
    <property type="entry name" value="MAJOR FACILITATOR SUPERFAMILY (MFS) PROFILE DOMAIN-CONTAINING PROTEIN"/>
    <property type="match status" value="1"/>
</dbReference>
<dbReference type="EMBL" id="JARKHS020002816">
    <property type="protein sequence ID" value="KAK8786320.1"/>
    <property type="molecule type" value="Genomic_DNA"/>
</dbReference>
<protein>
    <recommendedName>
        <fullName evidence="4">Major facilitator superfamily (MFS) profile domain-containing protein</fullName>
    </recommendedName>
</protein>
<dbReference type="AlphaFoldDB" id="A0AAQ4FGR4"/>
<evidence type="ECO:0000256" key="3">
    <source>
        <dbReference type="SAM" id="Phobius"/>
    </source>
</evidence>
<dbReference type="InterPro" id="IPR020846">
    <property type="entry name" value="MFS_dom"/>
</dbReference>
<feature type="transmembrane region" description="Helical" evidence="3">
    <location>
        <begin position="117"/>
        <end position="137"/>
    </location>
</feature>
<feature type="transmembrane region" description="Helical" evidence="3">
    <location>
        <begin position="85"/>
        <end position="105"/>
    </location>
</feature>
<evidence type="ECO:0000313" key="6">
    <source>
        <dbReference type="Proteomes" id="UP001321473"/>
    </source>
</evidence>
<comment type="subcellular location">
    <subcellularLocation>
        <location evidence="1">Membrane</location>
        <topology evidence="1">Multi-pass membrane protein</topology>
    </subcellularLocation>
</comment>
<feature type="transmembrane region" description="Helical" evidence="3">
    <location>
        <begin position="144"/>
        <end position="163"/>
    </location>
</feature>
<dbReference type="InterPro" id="IPR036259">
    <property type="entry name" value="MFS_trans_sf"/>
</dbReference>
<dbReference type="SUPFAM" id="SSF103473">
    <property type="entry name" value="MFS general substrate transporter"/>
    <property type="match status" value="1"/>
</dbReference>
<feature type="domain" description="Major facilitator superfamily (MFS) profile" evidence="4">
    <location>
        <begin position="20"/>
        <end position="295"/>
    </location>
</feature>
<dbReference type="Pfam" id="PF07690">
    <property type="entry name" value="MFS_1"/>
    <property type="match status" value="1"/>
</dbReference>
<accession>A0AAQ4FGR4</accession>
<keyword evidence="3" id="KW-0472">Membrane</keyword>
<name>A0AAQ4FGR4_AMBAM</name>
<dbReference type="PANTHER" id="PTHR11360">
    <property type="entry name" value="MONOCARBOXYLATE TRANSPORTER"/>
    <property type="match status" value="1"/>
</dbReference>
<keyword evidence="6" id="KW-1185">Reference proteome</keyword>
<evidence type="ECO:0000313" key="5">
    <source>
        <dbReference type="EMBL" id="KAK8786320.1"/>
    </source>
</evidence>
<evidence type="ECO:0000256" key="1">
    <source>
        <dbReference type="ARBA" id="ARBA00004141"/>
    </source>
</evidence>
<sequence length="295" mass="31592">MATSTACHSLKPDCSWSWTVALACSATNFFTAPMTYSAGVVYTYIMELYSVSRQDAAWPLSIVPFSLNIVAPLVGITVKKIGIRPVAVAGALISSVSVALCFFAPNVTYLSVFLGGFYGIGTGMLVIPNAVCVNTWFDRKRASASGLVHAGTTLSAFVFPTLFRYCADAFGLRGGFLIFGAIMMNAAAFSFVVRSPPWTSMRGEGKKSPEPPHAPRRSSATAGLIRAGRQRHYRSFTSVGENAKHGRDNHAFDVGTEDFEVHRTSKSFTTTGETGTGILNDASTVGPSSKRETQL</sequence>
<reference evidence="5 6" key="1">
    <citation type="journal article" date="2023" name="Arcadia Sci">
        <title>De novo assembly of a long-read Amblyomma americanum tick genome.</title>
        <authorList>
            <person name="Chou S."/>
            <person name="Poskanzer K.E."/>
            <person name="Rollins M."/>
            <person name="Thuy-Boun P.S."/>
        </authorList>
    </citation>
    <scope>NUCLEOTIDE SEQUENCE [LARGE SCALE GENOMIC DNA]</scope>
    <source>
        <strain evidence="5">F_SG_1</strain>
        <tissue evidence="5">Salivary glands</tissue>
    </source>
</reference>
<dbReference type="PROSITE" id="PS50850">
    <property type="entry name" value="MFS"/>
    <property type="match status" value="1"/>
</dbReference>
<dbReference type="Proteomes" id="UP001321473">
    <property type="component" value="Unassembled WGS sequence"/>
</dbReference>
<dbReference type="InterPro" id="IPR050327">
    <property type="entry name" value="Proton-linked_MCT"/>
</dbReference>
<organism evidence="5 6">
    <name type="scientific">Amblyomma americanum</name>
    <name type="common">Lone star tick</name>
    <dbReference type="NCBI Taxonomy" id="6943"/>
    <lineage>
        <taxon>Eukaryota</taxon>
        <taxon>Metazoa</taxon>
        <taxon>Ecdysozoa</taxon>
        <taxon>Arthropoda</taxon>
        <taxon>Chelicerata</taxon>
        <taxon>Arachnida</taxon>
        <taxon>Acari</taxon>
        <taxon>Parasitiformes</taxon>
        <taxon>Ixodida</taxon>
        <taxon>Ixodoidea</taxon>
        <taxon>Ixodidae</taxon>
        <taxon>Amblyomminae</taxon>
        <taxon>Amblyomma</taxon>
    </lineage>
</organism>
<feature type="transmembrane region" description="Helical" evidence="3">
    <location>
        <begin position="57"/>
        <end position="78"/>
    </location>
</feature>
<proteinExistence type="predicted"/>
<feature type="transmembrane region" description="Helical" evidence="3">
    <location>
        <begin position="20"/>
        <end position="45"/>
    </location>
</feature>
<feature type="transmembrane region" description="Helical" evidence="3">
    <location>
        <begin position="175"/>
        <end position="193"/>
    </location>
</feature>
<feature type="region of interest" description="Disordered" evidence="2">
    <location>
        <begin position="200"/>
        <end position="223"/>
    </location>
</feature>
<keyword evidence="3" id="KW-1133">Transmembrane helix</keyword>